<reference evidence="2" key="1">
    <citation type="submission" date="2020-08" db="EMBL/GenBank/DDBJ databases">
        <title>Multicomponent nature underlies the extraordinary mechanical properties of spider dragline silk.</title>
        <authorList>
            <person name="Kono N."/>
            <person name="Nakamura H."/>
            <person name="Mori M."/>
            <person name="Yoshida Y."/>
            <person name="Ohtoshi R."/>
            <person name="Malay A.D."/>
            <person name="Moran D.A.P."/>
            <person name="Tomita M."/>
            <person name="Numata K."/>
            <person name="Arakawa K."/>
        </authorList>
    </citation>
    <scope>NUCLEOTIDE SEQUENCE</scope>
</reference>
<sequence>MSEYLVNVEQERIMGLCGFVFLMNFDILTIMKGFLASGIVLDSDNQKIHYELIIDDDLNITMRKFRELETVKLETPKSHEAKIAEEPFVQTHFRESSGKYLVSIPLKEEPVA</sequence>
<evidence type="ECO:0000313" key="2">
    <source>
        <dbReference type="EMBL" id="GFT98005.1"/>
    </source>
</evidence>
<feature type="transmembrane region" description="Helical" evidence="1">
    <location>
        <begin position="12"/>
        <end position="31"/>
    </location>
</feature>
<comment type="caution">
    <text evidence="2">The sequence shown here is derived from an EMBL/GenBank/DDBJ whole genome shotgun (WGS) entry which is preliminary data.</text>
</comment>
<dbReference type="Proteomes" id="UP000887013">
    <property type="component" value="Unassembled WGS sequence"/>
</dbReference>
<gene>
    <name evidence="2" type="ORF">NPIL_21451</name>
</gene>
<evidence type="ECO:0000256" key="1">
    <source>
        <dbReference type="SAM" id="Phobius"/>
    </source>
</evidence>
<proteinExistence type="predicted"/>
<dbReference type="AlphaFoldDB" id="A0A8X6PZJ4"/>
<name>A0A8X6PZJ4_NEPPI</name>
<keyword evidence="3" id="KW-1185">Reference proteome</keyword>
<evidence type="ECO:0000313" key="3">
    <source>
        <dbReference type="Proteomes" id="UP000887013"/>
    </source>
</evidence>
<protein>
    <submittedName>
        <fullName evidence="2">Uncharacterized protein</fullName>
    </submittedName>
</protein>
<keyword evidence="1" id="KW-1133">Transmembrane helix</keyword>
<accession>A0A8X6PZJ4</accession>
<dbReference type="OrthoDB" id="8049968at2759"/>
<keyword evidence="1" id="KW-0812">Transmembrane</keyword>
<organism evidence="2 3">
    <name type="scientific">Nephila pilipes</name>
    <name type="common">Giant wood spider</name>
    <name type="synonym">Nephila maculata</name>
    <dbReference type="NCBI Taxonomy" id="299642"/>
    <lineage>
        <taxon>Eukaryota</taxon>
        <taxon>Metazoa</taxon>
        <taxon>Ecdysozoa</taxon>
        <taxon>Arthropoda</taxon>
        <taxon>Chelicerata</taxon>
        <taxon>Arachnida</taxon>
        <taxon>Araneae</taxon>
        <taxon>Araneomorphae</taxon>
        <taxon>Entelegynae</taxon>
        <taxon>Araneoidea</taxon>
        <taxon>Nephilidae</taxon>
        <taxon>Nephila</taxon>
    </lineage>
</organism>
<dbReference type="EMBL" id="BMAW01026593">
    <property type="protein sequence ID" value="GFT98005.1"/>
    <property type="molecule type" value="Genomic_DNA"/>
</dbReference>
<keyword evidence="1" id="KW-0472">Membrane</keyword>